<organism evidence="2 3">
    <name type="scientific">Candidatus Viridilinea halotolerans</name>
    <dbReference type="NCBI Taxonomy" id="2491704"/>
    <lineage>
        <taxon>Bacteria</taxon>
        <taxon>Bacillati</taxon>
        <taxon>Chloroflexota</taxon>
        <taxon>Chloroflexia</taxon>
        <taxon>Chloroflexales</taxon>
        <taxon>Chloroflexineae</taxon>
        <taxon>Oscillochloridaceae</taxon>
        <taxon>Candidatus Viridilinea</taxon>
    </lineage>
</organism>
<gene>
    <name evidence="2" type="ORF">EI684_20715</name>
</gene>
<evidence type="ECO:0000313" key="3">
    <source>
        <dbReference type="Proteomes" id="UP000280307"/>
    </source>
</evidence>
<keyword evidence="1" id="KW-1133">Transmembrane helix</keyword>
<accession>A0A426TRX4</accession>
<proteinExistence type="predicted"/>
<sequence length="412" mass="46460">MNETQRIQQLQRMQRIATGLLVAMALTFAITSYFHDVAPWVGFVRAFAEAAMVGAIADWFAVTALFRHPLGLPIPHTAIVPRRKDSIAESFGGFIERNFLDPDKIVARLRNQDMAGRLARWLRNPQRSAQVADLAAEGLVGLLRVANDDEVGALLQRTLDDRMRAIPATTLVARLLGVVVVEQRQRDVLLQLARVATDWIEENQALIRKRIAGELPAWMPRIVEKKIYERLLDGVRKLLAELSENPNHPLYAQFTQTLEGWIANLQYDPDVRARGEELKQEVLNHPILREMAGNLWQDLKGGILQQSSAANSPLRLSIARGLAHLGDVLESDPDWRERVDGWAEDLTRYIVGRYGRVAGDFVTQTVKGWEASDVSRKIELQFGRDLQFIRINGTVVGGFVGLLIHIVSHFFY</sequence>
<feature type="transmembrane region" description="Helical" evidence="1">
    <location>
        <begin position="391"/>
        <end position="411"/>
    </location>
</feature>
<dbReference type="PANTHER" id="PTHR38442">
    <property type="entry name" value="INNER MEMBRANE PROTEIN-RELATED"/>
    <property type="match status" value="1"/>
</dbReference>
<dbReference type="Proteomes" id="UP000280307">
    <property type="component" value="Unassembled WGS sequence"/>
</dbReference>
<comment type="caution">
    <text evidence="2">The sequence shown here is derived from an EMBL/GenBank/DDBJ whole genome shotgun (WGS) entry which is preliminary data.</text>
</comment>
<evidence type="ECO:0000313" key="2">
    <source>
        <dbReference type="EMBL" id="RRR66470.1"/>
    </source>
</evidence>
<dbReference type="EMBL" id="RSAS01000851">
    <property type="protein sequence ID" value="RRR66470.1"/>
    <property type="molecule type" value="Genomic_DNA"/>
</dbReference>
<protein>
    <submittedName>
        <fullName evidence="2">DUF445 domain-containing protein</fullName>
    </submittedName>
</protein>
<dbReference type="Pfam" id="PF04286">
    <property type="entry name" value="DUF445"/>
    <property type="match status" value="1"/>
</dbReference>
<evidence type="ECO:0000256" key="1">
    <source>
        <dbReference type="SAM" id="Phobius"/>
    </source>
</evidence>
<name>A0A426TRX4_9CHLR</name>
<keyword evidence="1" id="KW-0472">Membrane</keyword>
<keyword evidence="1" id="KW-0812">Transmembrane</keyword>
<dbReference type="AlphaFoldDB" id="A0A426TRX4"/>
<dbReference type="InterPro" id="IPR007383">
    <property type="entry name" value="DUF445"/>
</dbReference>
<feature type="transmembrane region" description="Helical" evidence="1">
    <location>
        <begin position="16"/>
        <end position="34"/>
    </location>
</feature>
<dbReference type="PANTHER" id="PTHR38442:SF1">
    <property type="entry name" value="INNER MEMBRANE PROTEIN"/>
    <property type="match status" value="1"/>
</dbReference>
<dbReference type="GO" id="GO:0005886">
    <property type="term" value="C:plasma membrane"/>
    <property type="evidence" value="ECO:0007669"/>
    <property type="project" value="TreeGrafter"/>
</dbReference>
<reference evidence="2 3" key="1">
    <citation type="submission" date="2018-12" db="EMBL/GenBank/DDBJ databases">
        <title>Genome Sequence of Candidatus Viridilinea halotolerans isolated from saline sulfide-rich spring.</title>
        <authorList>
            <person name="Grouzdev D.S."/>
            <person name="Burganskaya E.I."/>
            <person name="Krutkina M.S."/>
            <person name="Sukhacheva M.V."/>
            <person name="Gorlenko V.M."/>
        </authorList>
    </citation>
    <scope>NUCLEOTIDE SEQUENCE [LARGE SCALE GENOMIC DNA]</scope>
    <source>
        <strain evidence="2">Chok-6</strain>
    </source>
</reference>